<comment type="subcellular location">
    <subcellularLocation>
        <location evidence="1">Secreted</location>
    </subcellularLocation>
</comment>
<dbReference type="ESTHER" id="sorce-s4y1g5">
    <property type="family name" value="FaeC"/>
</dbReference>
<evidence type="ECO:0000256" key="6">
    <source>
        <dbReference type="ARBA" id="ARBA00022801"/>
    </source>
</evidence>
<dbReference type="SUPFAM" id="SSF53474">
    <property type="entry name" value="alpha/beta-Hydrolases"/>
    <property type="match status" value="1"/>
</dbReference>
<keyword evidence="5" id="KW-0732">Signal</keyword>
<comment type="similarity">
    <text evidence="2">Belongs to the faeC family.</text>
</comment>
<organism evidence="11 12">
    <name type="scientific">Sorangium cellulosum So0157-2</name>
    <dbReference type="NCBI Taxonomy" id="1254432"/>
    <lineage>
        <taxon>Bacteria</taxon>
        <taxon>Pseudomonadati</taxon>
        <taxon>Myxococcota</taxon>
        <taxon>Polyangia</taxon>
        <taxon>Polyangiales</taxon>
        <taxon>Polyangiaceae</taxon>
        <taxon>Sorangium</taxon>
    </lineage>
</organism>
<evidence type="ECO:0000256" key="7">
    <source>
        <dbReference type="ARBA" id="ARBA00023277"/>
    </source>
</evidence>
<dbReference type="PANTHER" id="PTHR38050:SF1">
    <property type="entry name" value="FERULOYL ESTERASE C"/>
    <property type="match status" value="1"/>
</dbReference>
<dbReference type="eggNOG" id="COG3509">
    <property type="taxonomic scope" value="Bacteria"/>
</dbReference>
<evidence type="ECO:0000256" key="8">
    <source>
        <dbReference type="ARBA" id="ARBA00023326"/>
    </source>
</evidence>
<evidence type="ECO:0000256" key="3">
    <source>
        <dbReference type="ARBA" id="ARBA00022525"/>
    </source>
</evidence>
<proteinExistence type="inferred from homology"/>
<dbReference type="STRING" id="1254432.SCE1572_28130"/>
<dbReference type="GO" id="GO:0045493">
    <property type="term" value="P:xylan catabolic process"/>
    <property type="evidence" value="ECO:0007669"/>
    <property type="project" value="UniProtKB-KW"/>
</dbReference>
<dbReference type="Proteomes" id="UP000014803">
    <property type="component" value="Chromosome"/>
</dbReference>
<keyword evidence="8" id="KW-0624">Polysaccharide degradation</keyword>
<dbReference type="HOGENOM" id="CLU_027551_2_0_7"/>
<dbReference type="KEGG" id="scu:SCE1572_28130"/>
<evidence type="ECO:0000256" key="10">
    <source>
        <dbReference type="SAM" id="MobiDB-lite"/>
    </source>
</evidence>
<protein>
    <recommendedName>
        <fullName evidence="13">Phospholipase/carboxylesterase/thioesterase domain-containing protein</fullName>
    </recommendedName>
</protein>
<evidence type="ECO:0000256" key="9">
    <source>
        <dbReference type="ARBA" id="ARBA00025250"/>
    </source>
</evidence>
<dbReference type="InterPro" id="IPR043595">
    <property type="entry name" value="FaeB/C/D"/>
</dbReference>
<evidence type="ECO:0000313" key="11">
    <source>
        <dbReference type="EMBL" id="AGP38000.1"/>
    </source>
</evidence>
<dbReference type="PATRIC" id="fig|1254432.3.peg.6362"/>
<keyword evidence="3" id="KW-0964">Secreted</keyword>
<gene>
    <name evidence="11" type="ORF">SCE1572_28130</name>
</gene>
<dbReference type="AlphaFoldDB" id="S4Y1G5"/>
<dbReference type="InterPro" id="IPR029058">
    <property type="entry name" value="AB_hydrolase_fold"/>
</dbReference>
<feature type="region of interest" description="Disordered" evidence="10">
    <location>
        <begin position="1"/>
        <end position="28"/>
    </location>
</feature>
<keyword evidence="7" id="KW-0119">Carbohydrate metabolism</keyword>
<evidence type="ECO:0000256" key="5">
    <source>
        <dbReference type="ARBA" id="ARBA00022729"/>
    </source>
</evidence>
<dbReference type="GO" id="GO:0030600">
    <property type="term" value="F:feruloyl esterase activity"/>
    <property type="evidence" value="ECO:0007669"/>
    <property type="project" value="InterPro"/>
</dbReference>
<name>S4Y1G5_SORCE</name>
<accession>S4Y1G5</accession>
<comment type="function">
    <text evidence="9">Involved in degradation of plant cell walls. Hydrolyzes the feruloyl-arabinose ester bond in arabinoxylans, and the feruloyl-galactose ester bond in pectin. Active against paranitrophenyl-acetate, methyl ferulate and wheat arabinoxylan.</text>
</comment>
<sequence>MTKSAGCGKTRTLQNGAGTVQSGGKSRKYTLHAPDDYDSGHPYRLILSFHGATGNSGQVAPSYFGLWSLSEGSTIFIAPDAVGGFWSADDDVTFVDDILKQVTDDLCIDTSRIELEGFSQGGAMAWTLACARPNVFRAAVVHSGGGLARPASCQPVAFMSSLGQQESGGAGQTSNSDFFAMQNGCTVKTLAKAPRGGHACSDYEGCSAGHPTRWCDYDGGHTPSPNDAGQNMSWMPQEVWNFLSQF</sequence>
<dbReference type="EMBL" id="CP003969">
    <property type="protein sequence ID" value="AGP38000.1"/>
    <property type="molecule type" value="Genomic_DNA"/>
</dbReference>
<dbReference type="GO" id="GO:0005576">
    <property type="term" value="C:extracellular region"/>
    <property type="evidence" value="ECO:0007669"/>
    <property type="project" value="UniProtKB-SubCell"/>
</dbReference>
<dbReference type="Gene3D" id="3.40.50.1820">
    <property type="entry name" value="alpha/beta hydrolase"/>
    <property type="match status" value="1"/>
</dbReference>
<keyword evidence="4" id="KW-0858">Xylan degradation</keyword>
<evidence type="ECO:0000256" key="1">
    <source>
        <dbReference type="ARBA" id="ARBA00004613"/>
    </source>
</evidence>
<evidence type="ECO:0000256" key="2">
    <source>
        <dbReference type="ARBA" id="ARBA00010278"/>
    </source>
</evidence>
<evidence type="ECO:0000313" key="12">
    <source>
        <dbReference type="Proteomes" id="UP000014803"/>
    </source>
</evidence>
<feature type="compositionally biased region" description="Polar residues" evidence="10">
    <location>
        <begin position="11"/>
        <end position="24"/>
    </location>
</feature>
<keyword evidence="6" id="KW-0378">Hydrolase</keyword>
<evidence type="ECO:0000256" key="4">
    <source>
        <dbReference type="ARBA" id="ARBA00022651"/>
    </source>
</evidence>
<reference evidence="11 12" key="1">
    <citation type="journal article" date="2013" name="Sci. Rep.">
        <title>Extraordinary expansion of a Sorangium cellulosum genome from an alkaline milieu.</title>
        <authorList>
            <person name="Han K."/>
            <person name="Li Z.F."/>
            <person name="Peng R."/>
            <person name="Zhu L.P."/>
            <person name="Zhou T."/>
            <person name="Wang L.G."/>
            <person name="Li S.G."/>
            <person name="Zhang X.B."/>
            <person name="Hu W."/>
            <person name="Wu Z.H."/>
            <person name="Qin N."/>
            <person name="Li Y.Z."/>
        </authorList>
    </citation>
    <scope>NUCLEOTIDE SEQUENCE [LARGE SCALE GENOMIC DNA]</scope>
    <source>
        <strain evidence="11 12">So0157-2</strain>
    </source>
</reference>
<dbReference type="PANTHER" id="PTHR38050">
    <property type="match status" value="1"/>
</dbReference>
<dbReference type="RefSeq" id="WP_020737537.1">
    <property type="nucleotide sequence ID" value="NC_021658.1"/>
</dbReference>
<evidence type="ECO:0008006" key="13">
    <source>
        <dbReference type="Google" id="ProtNLM"/>
    </source>
</evidence>